<dbReference type="HOGENOM" id="CLU_758572_0_0_1"/>
<dbReference type="SUPFAM" id="SSF52047">
    <property type="entry name" value="RNI-like"/>
    <property type="match status" value="1"/>
</dbReference>
<keyword evidence="2" id="KW-1185">Reference proteome</keyword>
<evidence type="ECO:0000313" key="1">
    <source>
        <dbReference type="EMBL" id="KIJ95226.1"/>
    </source>
</evidence>
<name>A0A0C9XBS9_9AGAR</name>
<accession>A0A0C9XBS9</accession>
<dbReference type="AlphaFoldDB" id="A0A0C9XBS9"/>
<dbReference type="OrthoDB" id="3232239at2759"/>
<protein>
    <recommendedName>
        <fullName evidence="3">F-box domain-containing protein</fullName>
    </recommendedName>
</protein>
<dbReference type="Proteomes" id="UP000054477">
    <property type="component" value="Unassembled WGS sequence"/>
</dbReference>
<gene>
    <name evidence="1" type="ORF">K443DRAFT_683174</name>
</gene>
<reference evidence="2" key="2">
    <citation type="submission" date="2015-01" db="EMBL/GenBank/DDBJ databases">
        <title>Evolutionary Origins and Diversification of the Mycorrhizal Mutualists.</title>
        <authorList>
            <consortium name="DOE Joint Genome Institute"/>
            <consortium name="Mycorrhizal Genomics Consortium"/>
            <person name="Kohler A."/>
            <person name="Kuo A."/>
            <person name="Nagy L.G."/>
            <person name="Floudas D."/>
            <person name="Copeland A."/>
            <person name="Barry K.W."/>
            <person name="Cichocki N."/>
            <person name="Veneault-Fourrey C."/>
            <person name="LaButti K."/>
            <person name="Lindquist E.A."/>
            <person name="Lipzen A."/>
            <person name="Lundell T."/>
            <person name="Morin E."/>
            <person name="Murat C."/>
            <person name="Riley R."/>
            <person name="Ohm R."/>
            <person name="Sun H."/>
            <person name="Tunlid A."/>
            <person name="Henrissat B."/>
            <person name="Grigoriev I.V."/>
            <person name="Hibbett D.S."/>
            <person name="Martin F."/>
        </authorList>
    </citation>
    <scope>NUCLEOTIDE SEQUENCE [LARGE SCALE GENOMIC DNA]</scope>
    <source>
        <strain evidence="2">LaAM-08-1</strain>
    </source>
</reference>
<evidence type="ECO:0008006" key="3">
    <source>
        <dbReference type="Google" id="ProtNLM"/>
    </source>
</evidence>
<dbReference type="EMBL" id="KN838763">
    <property type="protein sequence ID" value="KIJ95226.1"/>
    <property type="molecule type" value="Genomic_DNA"/>
</dbReference>
<reference evidence="1 2" key="1">
    <citation type="submission" date="2014-04" db="EMBL/GenBank/DDBJ databases">
        <authorList>
            <consortium name="DOE Joint Genome Institute"/>
            <person name="Kuo A."/>
            <person name="Kohler A."/>
            <person name="Nagy L.G."/>
            <person name="Floudas D."/>
            <person name="Copeland A."/>
            <person name="Barry K.W."/>
            <person name="Cichocki N."/>
            <person name="Veneault-Fourrey C."/>
            <person name="LaButti K."/>
            <person name="Lindquist E.A."/>
            <person name="Lipzen A."/>
            <person name="Lundell T."/>
            <person name="Morin E."/>
            <person name="Murat C."/>
            <person name="Sun H."/>
            <person name="Tunlid A."/>
            <person name="Henrissat B."/>
            <person name="Grigoriev I.V."/>
            <person name="Hibbett D.S."/>
            <person name="Martin F."/>
            <person name="Nordberg H.P."/>
            <person name="Cantor M.N."/>
            <person name="Hua S.X."/>
        </authorList>
    </citation>
    <scope>NUCLEOTIDE SEQUENCE [LARGE SCALE GENOMIC DNA]</scope>
    <source>
        <strain evidence="1 2">LaAM-08-1</strain>
    </source>
</reference>
<organism evidence="1 2">
    <name type="scientific">Laccaria amethystina LaAM-08-1</name>
    <dbReference type="NCBI Taxonomy" id="1095629"/>
    <lineage>
        <taxon>Eukaryota</taxon>
        <taxon>Fungi</taxon>
        <taxon>Dikarya</taxon>
        <taxon>Basidiomycota</taxon>
        <taxon>Agaricomycotina</taxon>
        <taxon>Agaricomycetes</taxon>
        <taxon>Agaricomycetidae</taxon>
        <taxon>Agaricales</taxon>
        <taxon>Agaricineae</taxon>
        <taxon>Hydnangiaceae</taxon>
        <taxon>Laccaria</taxon>
    </lineage>
</organism>
<sequence>MTPLMFPPEICSLICTSPLLSHSDLLALCHVSRAFRAEAERILYTSINLPTPSRRALNSWCTSLVRRPHLGARIITLSLTMPSQTSLQADDLTRLTHALHLCINLRDLTILDGEPPFFGNAVQAWVLEGHTFTLQKFTNTYFTTNMLRDFLQSQKSLTTLSHRPSSSAHVIDGTRLPRKETLPNLTTLDTSASIVRELAQVDLESWKSVKRLQYFLENPREEDELATFVALTSFGPLESLSIERWQEKTQVGMDVAIIAACVAAQMPNLKYLRIMDYTYLRDGYQVSFLPFPMRFTRLRTLVIKPATVTPFLDPPISAYPDLLQHTRRLEVAERIMNNLSTLESLVLILPEKNYGFTRDEEGGGVVQSEVEVDDDAWMNIQLMDGLKNTDGDE</sequence>
<evidence type="ECO:0000313" key="2">
    <source>
        <dbReference type="Proteomes" id="UP000054477"/>
    </source>
</evidence>
<proteinExistence type="predicted"/>